<dbReference type="GO" id="GO:0016301">
    <property type="term" value="F:kinase activity"/>
    <property type="evidence" value="ECO:0007669"/>
    <property type="project" value="UniProtKB-KW"/>
</dbReference>
<name>A0A562JHC8_9FIRM</name>
<dbReference type="OrthoDB" id="9780120at2"/>
<gene>
    <name evidence="2" type="ORF">LY60_00691</name>
</gene>
<keyword evidence="3" id="KW-1185">Reference proteome</keyword>
<sequence length="365" mass="40672">MKATFPHMGNVYIGVKTLFDGLGIDYAVPPSSNKTALDIGSLYSPEEICLPFKIMIGNYIQAIENGADTVILPGSCGPCRFGEYCELQMNLLKSLGHNLDFVVLDFPRDIGLKELYRRIRMISSNSSKKTYQKIIALSDALKATRLIDEIEGLAHMYAGYERNKGECKQLLKICKDEAMKCTNPSEMLKLLKDYKEKIHHLSVDINKNPLKIAIIGEIYTVIEPYSNFFIEDKLMDYGVSSKRGLTPSWWVKNMALSPFKLNSLTIKKNAKKYLSLCIGGHAVECVGEAVASSLEGFDGAIQIFPMGCMPEIVSKSILPTISNDMNFPIMSLVVDDMTGEAGYITRIEAFIDLLERRRSNVLSGC</sequence>
<dbReference type="InterPro" id="IPR018709">
    <property type="entry name" value="CoA_activase_DUF2229"/>
</dbReference>
<reference evidence="2 3" key="1">
    <citation type="submission" date="2019-07" db="EMBL/GenBank/DDBJ databases">
        <title>Genomic Encyclopedia of Type Strains, Phase I: the one thousand microbial genomes (KMG-I) project.</title>
        <authorList>
            <person name="Kyrpides N."/>
        </authorList>
    </citation>
    <scope>NUCLEOTIDE SEQUENCE [LARGE SCALE GENOMIC DNA]</scope>
    <source>
        <strain evidence="2 3">DSM 13558</strain>
    </source>
</reference>
<dbReference type="PANTHER" id="PTHR32329:SF2">
    <property type="entry name" value="BIFUNCTIONAL PROTEIN [INCLUDES 2-HYDROXYACYL-COA DEHYDRATASE (N-TER) AND ITS ACTIVATOR DOMAIN (C_TERM)"/>
    <property type="match status" value="1"/>
</dbReference>
<dbReference type="InterPro" id="IPR051805">
    <property type="entry name" value="Dehydratase_Activator_Redct"/>
</dbReference>
<keyword evidence="2" id="KW-0418">Kinase</keyword>
<accession>A0A562JHC8</accession>
<dbReference type="AlphaFoldDB" id="A0A562JHC8"/>
<evidence type="ECO:0000313" key="2">
    <source>
        <dbReference type="EMBL" id="TWH82393.1"/>
    </source>
</evidence>
<organism evidence="2 3">
    <name type="scientific">Sedimentibacter saalensis</name>
    <dbReference type="NCBI Taxonomy" id="130788"/>
    <lineage>
        <taxon>Bacteria</taxon>
        <taxon>Bacillati</taxon>
        <taxon>Bacillota</taxon>
        <taxon>Tissierellia</taxon>
        <taxon>Sedimentibacter</taxon>
    </lineage>
</organism>
<protein>
    <submittedName>
        <fullName evidence="2">Putative nucleotide-binding protein (Sugar kinase/HSP70/actin superfamily)</fullName>
    </submittedName>
</protein>
<evidence type="ECO:0000259" key="1">
    <source>
        <dbReference type="Pfam" id="PF09989"/>
    </source>
</evidence>
<dbReference type="Pfam" id="PF09989">
    <property type="entry name" value="DUF2229"/>
    <property type="match status" value="1"/>
</dbReference>
<evidence type="ECO:0000313" key="3">
    <source>
        <dbReference type="Proteomes" id="UP000315343"/>
    </source>
</evidence>
<dbReference type="PANTHER" id="PTHR32329">
    <property type="entry name" value="BIFUNCTIONAL PROTEIN [INCLUDES 2-HYDROXYACYL-COA DEHYDRATASE (N-TER) AND ITS ACTIVATOR DOMAIN (C_TERM)-RELATED"/>
    <property type="match status" value="1"/>
</dbReference>
<comment type="caution">
    <text evidence="2">The sequence shown here is derived from an EMBL/GenBank/DDBJ whole genome shotgun (WGS) entry which is preliminary data.</text>
</comment>
<dbReference type="EMBL" id="VLKH01000002">
    <property type="protein sequence ID" value="TWH82393.1"/>
    <property type="molecule type" value="Genomic_DNA"/>
</dbReference>
<keyword evidence="2" id="KW-0808">Transferase</keyword>
<proteinExistence type="predicted"/>
<feature type="domain" description="DUF2229" evidence="1">
    <location>
        <begin position="10"/>
        <end position="240"/>
    </location>
</feature>
<dbReference type="Proteomes" id="UP000315343">
    <property type="component" value="Unassembled WGS sequence"/>
</dbReference>
<dbReference type="RefSeq" id="WP_145079993.1">
    <property type="nucleotide sequence ID" value="NZ_VLKH01000002.1"/>
</dbReference>